<evidence type="ECO:0000256" key="3">
    <source>
        <dbReference type="ARBA" id="ARBA00022741"/>
    </source>
</evidence>
<dbReference type="Proteomes" id="UP001600888">
    <property type="component" value="Unassembled WGS sequence"/>
</dbReference>
<protein>
    <recommendedName>
        <fullName evidence="8">Protein kinase domain-containing protein</fullName>
    </recommendedName>
</protein>
<dbReference type="InterPro" id="IPR000719">
    <property type="entry name" value="Prot_kinase_dom"/>
</dbReference>
<evidence type="ECO:0000313" key="9">
    <source>
        <dbReference type="EMBL" id="KAL2291332.1"/>
    </source>
</evidence>
<dbReference type="Gene3D" id="1.10.510.10">
    <property type="entry name" value="Transferase(Phosphotransferase) domain 1"/>
    <property type="match status" value="1"/>
</dbReference>
<dbReference type="PANTHER" id="PTHR45646">
    <property type="entry name" value="SERINE/THREONINE-PROTEIN KINASE DOA-RELATED"/>
    <property type="match status" value="1"/>
</dbReference>
<dbReference type="SMART" id="SM00220">
    <property type="entry name" value="S_TKc"/>
    <property type="match status" value="1"/>
</dbReference>
<dbReference type="PROSITE" id="PS50011">
    <property type="entry name" value="PROTEIN_KINASE_DOM"/>
    <property type="match status" value="1"/>
</dbReference>
<evidence type="ECO:0000256" key="2">
    <source>
        <dbReference type="ARBA" id="ARBA00022679"/>
    </source>
</evidence>
<name>A0ABR4F9F7_9PEZI</name>
<dbReference type="Gene3D" id="3.30.200.20">
    <property type="entry name" value="Phosphorylase Kinase, domain 1"/>
    <property type="match status" value="1"/>
</dbReference>
<feature type="region of interest" description="Disordered" evidence="7">
    <location>
        <begin position="267"/>
        <end position="315"/>
    </location>
</feature>
<evidence type="ECO:0000256" key="5">
    <source>
        <dbReference type="ARBA" id="ARBA00022840"/>
    </source>
</evidence>
<keyword evidence="5 6" id="KW-0067">ATP-binding</keyword>
<feature type="compositionally biased region" description="Acidic residues" evidence="7">
    <location>
        <begin position="293"/>
        <end position="305"/>
    </location>
</feature>
<comment type="caution">
    <text evidence="9">The sequence shown here is derived from an EMBL/GenBank/DDBJ whole genome shotgun (WGS) entry which is preliminary data.</text>
</comment>
<keyword evidence="2" id="KW-0808">Transferase</keyword>
<dbReference type="EMBL" id="JBAWTH010000007">
    <property type="protein sequence ID" value="KAL2291332.1"/>
    <property type="molecule type" value="Genomic_DNA"/>
</dbReference>
<organism evidence="9 10">
    <name type="scientific">Diaporthe vaccinii</name>
    <dbReference type="NCBI Taxonomy" id="105482"/>
    <lineage>
        <taxon>Eukaryota</taxon>
        <taxon>Fungi</taxon>
        <taxon>Dikarya</taxon>
        <taxon>Ascomycota</taxon>
        <taxon>Pezizomycotina</taxon>
        <taxon>Sordariomycetes</taxon>
        <taxon>Sordariomycetidae</taxon>
        <taxon>Diaporthales</taxon>
        <taxon>Diaporthaceae</taxon>
        <taxon>Diaporthe</taxon>
        <taxon>Diaporthe eres species complex</taxon>
    </lineage>
</organism>
<accession>A0ABR4F9F7</accession>
<evidence type="ECO:0000259" key="8">
    <source>
        <dbReference type="PROSITE" id="PS50011"/>
    </source>
</evidence>
<evidence type="ECO:0000256" key="1">
    <source>
        <dbReference type="ARBA" id="ARBA00022527"/>
    </source>
</evidence>
<keyword evidence="3 6" id="KW-0547">Nucleotide-binding</keyword>
<dbReference type="InterPro" id="IPR017441">
    <property type="entry name" value="Protein_kinase_ATP_BS"/>
</dbReference>
<evidence type="ECO:0000313" key="10">
    <source>
        <dbReference type="Proteomes" id="UP001600888"/>
    </source>
</evidence>
<dbReference type="PANTHER" id="PTHR45646:SF11">
    <property type="entry name" value="SERINE_THREONINE-PROTEIN KINASE DOA"/>
    <property type="match status" value="1"/>
</dbReference>
<evidence type="ECO:0000256" key="6">
    <source>
        <dbReference type="PROSITE-ProRule" id="PRU10141"/>
    </source>
</evidence>
<gene>
    <name evidence="9" type="ORF">FJTKL_13945</name>
</gene>
<dbReference type="PROSITE" id="PS00107">
    <property type="entry name" value="PROTEIN_KINASE_ATP"/>
    <property type="match status" value="1"/>
</dbReference>
<evidence type="ECO:0000256" key="4">
    <source>
        <dbReference type="ARBA" id="ARBA00022777"/>
    </source>
</evidence>
<dbReference type="SUPFAM" id="SSF56112">
    <property type="entry name" value="Protein kinase-like (PK-like)"/>
    <property type="match status" value="1"/>
</dbReference>
<evidence type="ECO:0000256" key="7">
    <source>
        <dbReference type="SAM" id="MobiDB-lite"/>
    </source>
</evidence>
<keyword evidence="10" id="KW-1185">Reference proteome</keyword>
<keyword evidence="4" id="KW-0418">Kinase</keyword>
<feature type="domain" description="Protein kinase" evidence="8">
    <location>
        <begin position="1"/>
        <end position="366"/>
    </location>
</feature>
<reference evidence="9 10" key="1">
    <citation type="submission" date="2024-03" db="EMBL/GenBank/DDBJ databases">
        <title>A high-quality draft genome sequence of Diaporthe vaccinii, a causative agent of upright dieback and viscid rot disease in cranberry plants.</title>
        <authorList>
            <person name="Sarrasin M."/>
            <person name="Lang B.F."/>
            <person name="Burger G."/>
        </authorList>
    </citation>
    <scope>NUCLEOTIDE SEQUENCE [LARGE SCALE GENOMIC DNA]</scope>
    <source>
        <strain evidence="9 10">IS7</strain>
    </source>
</reference>
<sequence>MSDRPATPSSTVPEDGIDRHLRFHENGTPCEWGESYRPGGFHPVQLGDILDGRYEILSKLGYGSFATVWLAADSSSRTLVAIKIVHGDVHKGNILVNVLLPQYKPESLENLRQPLDQARPLERLDGKKDVWALPYLLPPANLRSYVSTELDQFTKLTDFGQAFRRGQAPERIVTPDYLRAPETILRLVDTIGTGIDIWSFGCLVFELLTGSNLFMVSTMFAEGETLDDVHLIQLTEVLGPLPEQVFHAWRRVSCYFDANWRRSYNPEGDESLENDFSSDSGSSESEDGLPVSDDGESTFSDDDADTSNSEADLARVRLSEPLEEQFRRKKPGDIDEVEEKQILHLLRWILQYDMVKRPSAEEILRH</sequence>
<dbReference type="Pfam" id="PF00069">
    <property type="entry name" value="Pkinase"/>
    <property type="match status" value="1"/>
</dbReference>
<keyword evidence="1" id="KW-0723">Serine/threonine-protein kinase</keyword>
<feature type="binding site" evidence="6">
    <location>
        <position position="83"/>
    </location>
    <ligand>
        <name>ATP</name>
        <dbReference type="ChEBI" id="CHEBI:30616"/>
    </ligand>
</feature>
<dbReference type="InterPro" id="IPR051175">
    <property type="entry name" value="CLK_kinases"/>
</dbReference>
<proteinExistence type="predicted"/>
<dbReference type="InterPro" id="IPR011009">
    <property type="entry name" value="Kinase-like_dom_sf"/>
</dbReference>